<dbReference type="InterPro" id="IPR011712">
    <property type="entry name" value="Sig_transdc_His_kin_sub3_dim/P"/>
</dbReference>
<accession>A0AAF0CQ41</accession>
<dbReference type="GO" id="GO:0016020">
    <property type="term" value="C:membrane"/>
    <property type="evidence" value="ECO:0007669"/>
    <property type="project" value="InterPro"/>
</dbReference>
<feature type="domain" description="Histidine kinase" evidence="4">
    <location>
        <begin position="923"/>
        <end position="1013"/>
    </location>
</feature>
<dbReference type="GO" id="GO:0046983">
    <property type="term" value="F:protein dimerization activity"/>
    <property type="evidence" value="ECO:0007669"/>
    <property type="project" value="InterPro"/>
</dbReference>
<evidence type="ECO:0000313" key="5">
    <source>
        <dbReference type="EMBL" id="WED65972.1"/>
    </source>
</evidence>
<dbReference type="InterPro" id="IPR013783">
    <property type="entry name" value="Ig-like_fold"/>
</dbReference>
<dbReference type="Pfam" id="PF07730">
    <property type="entry name" value="HisKA_3"/>
    <property type="match status" value="1"/>
</dbReference>
<dbReference type="AlphaFoldDB" id="A0AAF0CQ41"/>
<dbReference type="RefSeq" id="WP_330927590.1">
    <property type="nucleotide sequence ID" value="NZ_CP119075.1"/>
</dbReference>
<dbReference type="Gene3D" id="3.30.565.10">
    <property type="entry name" value="Histidine kinase-like ATPase, C-terminal domain"/>
    <property type="match status" value="1"/>
</dbReference>
<dbReference type="PROSITE" id="PS50109">
    <property type="entry name" value="HIS_KIN"/>
    <property type="match status" value="1"/>
</dbReference>
<dbReference type="CDD" id="cd16917">
    <property type="entry name" value="HATPase_UhpB-NarQ-NarX-like"/>
    <property type="match status" value="1"/>
</dbReference>
<dbReference type="Gene3D" id="1.20.5.1930">
    <property type="match status" value="1"/>
</dbReference>
<dbReference type="EMBL" id="CP119075">
    <property type="protein sequence ID" value="WED65972.1"/>
    <property type="molecule type" value="Genomic_DNA"/>
</dbReference>
<dbReference type="SMART" id="SM00387">
    <property type="entry name" value="HATPase_c"/>
    <property type="match status" value="1"/>
</dbReference>
<protein>
    <submittedName>
        <fullName evidence="5">Histidine kinase</fullName>
    </submittedName>
</protein>
<dbReference type="SUPFAM" id="SSF55874">
    <property type="entry name" value="ATPase domain of HSP90 chaperone/DNA topoisomerase II/histidine kinase"/>
    <property type="match status" value="1"/>
</dbReference>
<keyword evidence="6" id="KW-1185">Reference proteome</keyword>
<dbReference type="PANTHER" id="PTHR24421">
    <property type="entry name" value="NITRATE/NITRITE SENSOR PROTEIN NARX-RELATED"/>
    <property type="match status" value="1"/>
</dbReference>
<organism evidence="5 6">
    <name type="scientific">Synoicihabitans lomoniglobus</name>
    <dbReference type="NCBI Taxonomy" id="2909285"/>
    <lineage>
        <taxon>Bacteria</taxon>
        <taxon>Pseudomonadati</taxon>
        <taxon>Verrucomicrobiota</taxon>
        <taxon>Opitutia</taxon>
        <taxon>Opitutales</taxon>
        <taxon>Opitutaceae</taxon>
        <taxon>Synoicihabitans</taxon>
    </lineage>
</organism>
<dbReference type="Proteomes" id="UP001218638">
    <property type="component" value="Chromosome"/>
</dbReference>
<keyword evidence="1" id="KW-0808">Transferase</keyword>
<evidence type="ECO:0000256" key="2">
    <source>
        <dbReference type="ARBA" id="ARBA00022777"/>
    </source>
</evidence>
<dbReference type="InterPro" id="IPR011047">
    <property type="entry name" value="Quinoprotein_ADH-like_sf"/>
</dbReference>
<dbReference type="Gene3D" id="2.60.40.10">
    <property type="entry name" value="Immunoglobulins"/>
    <property type="match status" value="1"/>
</dbReference>
<dbReference type="PANTHER" id="PTHR24421:SF62">
    <property type="entry name" value="SENSORY TRANSDUCTION HISTIDINE KINASE"/>
    <property type="match status" value="1"/>
</dbReference>
<gene>
    <name evidence="5" type="ORF">PXH66_03800</name>
</gene>
<dbReference type="SUPFAM" id="SSF50998">
    <property type="entry name" value="Quinoprotein alcohol dehydrogenase-like"/>
    <property type="match status" value="1"/>
</dbReference>
<dbReference type="InterPro" id="IPR050482">
    <property type="entry name" value="Sensor_HK_TwoCompSys"/>
</dbReference>
<evidence type="ECO:0000313" key="6">
    <source>
        <dbReference type="Proteomes" id="UP001218638"/>
    </source>
</evidence>
<proteinExistence type="predicted"/>
<dbReference type="KEGG" id="slom:PXH66_03800"/>
<dbReference type="InterPro" id="IPR036890">
    <property type="entry name" value="HATPase_C_sf"/>
</dbReference>
<dbReference type="InterPro" id="IPR005467">
    <property type="entry name" value="His_kinase_dom"/>
</dbReference>
<keyword evidence="2 5" id="KW-0418">Kinase</keyword>
<name>A0AAF0CQ41_9BACT</name>
<keyword evidence="3" id="KW-0902">Two-component regulatory system</keyword>
<evidence type="ECO:0000259" key="4">
    <source>
        <dbReference type="PROSITE" id="PS50109"/>
    </source>
</evidence>
<reference evidence="5" key="1">
    <citation type="submission" date="2023-03" db="EMBL/GenBank/DDBJ databases">
        <title>Lomoglobus Profundus gen. nov., sp. nov., a novel member of the phylum Verrucomicrobia, isolated from deep-marine sediment of South China Sea.</title>
        <authorList>
            <person name="Ahmad T."/>
            <person name="Ishaq S.E."/>
            <person name="Wang F."/>
        </authorList>
    </citation>
    <scope>NUCLEOTIDE SEQUENCE</scope>
    <source>
        <strain evidence="5">LMO-M01</strain>
    </source>
</reference>
<dbReference type="GO" id="GO:0000155">
    <property type="term" value="F:phosphorelay sensor kinase activity"/>
    <property type="evidence" value="ECO:0007669"/>
    <property type="project" value="InterPro"/>
</dbReference>
<dbReference type="InterPro" id="IPR003594">
    <property type="entry name" value="HATPase_dom"/>
</dbReference>
<evidence type="ECO:0000256" key="1">
    <source>
        <dbReference type="ARBA" id="ARBA00022679"/>
    </source>
</evidence>
<evidence type="ECO:0000256" key="3">
    <source>
        <dbReference type="ARBA" id="ARBA00023012"/>
    </source>
</evidence>
<sequence length="1023" mass="111857">MAAAPVKSKFVLLPFFRFLRPGCWCFLVGAMVVVGRAAELPRGLPFIRSYPLDEIGNVPRSLQLGFDRFGRVAVMYDGVYSVLNDASWVDCIDSTSGRSLRVSAIRQLGGRGYYGARGSWGLVEYSADGDLETHSLVSADAPAWTRVTPFLNFFHTEQGVYFYGIDGVVCWDFEQQRNFFYEMPRATQAFPVGARVFVSSEDGQLRELPGGGAPARIVAVAGLTGESVLLSVRLDAARVLLTLSNGALVEFDGETVRPWPAKDAMLPAGRITFMVALAEGGVAIAVADRGVYMFSGDGKRDWALDLPELRRVESMAAGEPGVLWVAGESDLRRIFYGSTLTGFGEPQGFTAVWPTVSAWGDRVMICSNRSLYEARASAAGYPSPCRLLSDRSVRMTDHVAARGAHLLVGNEQGVLAMDAGGNFSEVGRIANVSGLAFLDDETCVAIGGAEIAAFRFREGRWRECADRIAGVGDAPVRFVYGEGLWVERGGEQVGRLRLRDGKLEMRPVPLAWRDEPWTNVGVVGDRVILSGSTPGNRQILDAQTAEPIASPKLEQLLNRSPYWILRITEDEAGVLWATHRQGVVTFVPRDDGYQMDASTFLLRNDAYPAVFSLPGGETWIGAGRSLYRVQGDVSRPPPPPPAKLVSLQAGKLNREFVDPSGQLAEDLSFPFAEGNLSFRFCSGTYAWRTPPEYRYRLQSTEPWRPVDASLMLRFPNLSDGDYRLEVRELDADDSSEPLIVVPFTVEPPWYRTSASYAAYIVALAGGVLATVRWVNQRSLRRNTELEKLVRERTHALEDTMQKLGEETRHAATLAERSRLAGEIHDSIQQGLSGAILHLDTTMDQPTVPADVNAQLSVVRKMLSYSREEVQQAVWNLESPLLQNSSLGDALGKIAGFINSGSTPIEVVVLDEPNALDSATRHDLLRIAQEAITNAVKHAEALKIVVSLQSDDSQVTLSVQDDGKGFEVAKSQPIEGHFGLRGLRSRARRIMADVSITSSPGVGTTIRVVVPISAPSKHDRGTST</sequence>
<dbReference type="Pfam" id="PF02518">
    <property type="entry name" value="HATPase_c"/>
    <property type="match status" value="1"/>
</dbReference>